<name>A0A1I8G174_9PLAT</name>
<keyword evidence="2" id="KW-1185">Reference proteome</keyword>
<organism evidence="2 3">
    <name type="scientific">Macrostomum lignano</name>
    <dbReference type="NCBI Taxonomy" id="282301"/>
    <lineage>
        <taxon>Eukaryota</taxon>
        <taxon>Metazoa</taxon>
        <taxon>Spiralia</taxon>
        <taxon>Lophotrochozoa</taxon>
        <taxon>Platyhelminthes</taxon>
        <taxon>Rhabditophora</taxon>
        <taxon>Macrostomorpha</taxon>
        <taxon>Macrostomida</taxon>
        <taxon>Macrostomidae</taxon>
        <taxon>Macrostomum</taxon>
    </lineage>
</organism>
<dbReference type="AlphaFoldDB" id="A0A1I8G174"/>
<sequence>TAAAGKASSASAALKSVNFGDVRTAGSVCSQRLSTASTASNSNVPSNSRSSHLYASSSHRRYIMNEDDDDDEIMNM</sequence>
<protein>
    <submittedName>
        <fullName evidence="3">Pecanex-like protein</fullName>
    </submittedName>
</protein>
<feature type="compositionally biased region" description="Low complexity" evidence="1">
    <location>
        <begin position="40"/>
        <end position="57"/>
    </location>
</feature>
<proteinExistence type="predicted"/>
<evidence type="ECO:0000313" key="2">
    <source>
        <dbReference type="Proteomes" id="UP000095280"/>
    </source>
</evidence>
<dbReference type="WBParaSite" id="maker-uti_cns_0000476-snap-gene-0.13-mRNA-1">
    <property type="protein sequence ID" value="maker-uti_cns_0000476-snap-gene-0.13-mRNA-1"/>
    <property type="gene ID" value="maker-uti_cns_0000476-snap-gene-0.13"/>
</dbReference>
<evidence type="ECO:0000313" key="3">
    <source>
        <dbReference type="WBParaSite" id="maker-uti_cns_0000476-snap-gene-0.13-mRNA-1"/>
    </source>
</evidence>
<feature type="region of interest" description="Disordered" evidence="1">
    <location>
        <begin position="31"/>
        <end position="76"/>
    </location>
</feature>
<reference evidence="3" key="1">
    <citation type="submission" date="2016-11" db="UniProtKB">
        <authorList>
            <consortium name="WormBaseParasite"/>
        </authorList>
    </citation>
    <scope>IDENTIFICATION</scope>
</reference>
<dbReference type="Proteomes" id="UP000095280">
    <property type="component" value="Unplaced"/>
</dbReference>
<feature type="compositionally biased region" description="Acidic residues" evidence="1">
    <location>
        <begin position="65"/>
        <end position="76"/>
    </location>
</feature>
<accession>A0A1I8G174</accession>
<evidence type="ECO:0000256" key="1">
    <source>
        <dbReference type="SAM" id="MobiDB-lite"/>
    </source>
</evidence>